<sequence>NLYSWILTKIEPDEREKYGPMLWSKVFAEKSNEFLSILHQNLFGNKDVLERWNWLEKSLRHLAKSRHEKPRFSQRFTVF</sequence>
<reference evidence="1 2" key="1">
    <citation type="submission" date="2018-05" db="EMBL/GenBank/DDBJ databases">
        <title>Draft genome of Methanospirillum stamsii Pt1.</title>
        <authorList>
            <person name="Dueholm M.S."/>
            <person name="Nielsen P.H."/>
            <person name="Bakmann L.F."/>
            <person name="Otzen D.E."/>
        </authorList>
    </citation>
    <scope>NUCLEOTIDE SEQUENCE [LARGE SCALE GENOMIC DNA]</scope>
    <source>
        <strain evidence="1 2">Pt1</strain>
    </source>
</reference>
<protein>
    <submittedName>
        <fullName evidence="1">IS4 family transposase</fullName>
    </submittedName>
</protein>
<keyword evidence="2" id="KW-1185">Reference proteome</keyword>
<evidence type="ECO:0000313" key="1">
    <source>
        <dbReference type="EMBL" id="PWR69463.1"/>
    </source>
</evidence>
<dbReference type="AlphaFoldDB" id="A0A2V2N2P2"/>
<accession>A0A2V2N2P2</accession>
<organism evidence="1 2">
    <name type="scientific">Methanospirillum stamsii</name>
    <dbReference type="NCBI Taxonomy" id="1277351"/>
    <lineage>
        <taxon>Archaea</taxon>
        <taxon>Methanobacteriati</taxon>
        <taxon>Methanobacteriota</taxon>
        <taxon>Stenosarchaea group</taxon>
        <taxon>Methanomicrobia</taxon>
        <taxon>Methanomicrobiales</taxon>
        <taxon>Methanospirillaceae</taxon>
        <taxon>Methanospirillum</taxon>
    </lineage>
</organism>
<proteinExistence type="predicted"/>
<comment type="caution">
    <text evidence="1">The sequence shown here is derived from an EMBL/GenBank/DDBJ whole genome shotgun (WGS) entry which is preliminary data.</text>
</comment>
<name>A0A2V2N2P2_9EURY</name>
<dbReference type="EMBL" id="QGMZ01000089">
    <property type="protein sequence ID" value="PWR69463.1"/>
    <property type="molecule type" value="Genomic_DNA"/>
</dbReference>
<feature type="non-terminal residue" evidence="1">
    <location>
        <position position="1"/>
    </location>
</feature>
<evidence type="ECO:0000313" key="2">
    <source>
        <dbReference type="Proteomes" id="UP000245934"/>
    </source>
</evidence>
<gene>
    <name evidence="1" type="ORF">DLD82_18175</name>
</gene>
<dbReference type="Proteomes" id="UP000245934">
    <property type="component" value="Unassembled WGS sequence"/>
</dbReference>